<evidence type="ECO:0000313" key="1">
    <source>
        <dbReference type="EMBL" id="EEP68767.1"/>
    </source>
</evidence>
<name>C4GEW2_9NEIS</name>
<dbReference type="GeneID" id="84906982"/>
<protein>
    <submittedName>
        <fullName evidence="1">Uncharacterized protein</fullName>
    </submittedName>
</protein>
<sequence>MERRWLAAKWLIKHGIAGLPRCRRAADAPSVTGFAKVSGCFDTSNCWHRLGDWLVYAAL</sequence>
<evidence type="ECO:0000313" key="2">
    <source>
        <dbReference type="Proteomes" id="UP000003009"/>
    </source>
</evidence>
<accession>C4GEW2</accession>
<comment type="caution">
    <text evidence="1">The sequence shown here is derived from an EMBL/GenBank/DDBJ whole genome shotgun (WGS) entry which is preliminary data.</text>
</comment>
<dbReference type="Proteomes" id="UP000003009">
    <property type="component" value="Unassembled WGS sequence"/>
</dbReference>
<dbReference type="RefSeq" id="WP_003794251.1">
    <property type="nucleotide sequence ID" value="NZ_GG665871.1"/>
</dbReference>
<keyword evidence="2" id="KW-1185">Reference proteome</keyword>
<proteinExistence type="predicted"/>
<gene>
    <name evidence="1" type="ORF">GCWU000324_00671</name>
</gene>
<organism evidence="1 2">
    <name type="scientific">Kingella oralis ATCC 51147</name>
    <dbReference type="NCBI Taxonomy" id="629741"/>
    <lineage>
        <taxon>Bacteria</taxon>
        <taxon>Pseudomonadati</taxon>
        <taxon>Pseudomonadota</taxon>
        <taxon>Betaproteobacteria</taxon>
        <taxon>Neisseriales</taxon>
        <taxon>Neisseriaceae</taxon>
        <taxon>Kingella</taxon>
    </lineage>
</organism>
<dbReference type="AlphaFoldDB" id="C4GEW2"/>
<reference evidence="1" key="1">
    <citation type="submission" date="2009-04" db="EMBL/GenBank/DDBJ databases">
        <authorList>
            <person name="Weinstock G."/>
            <person name="Sodergren E."/>
            <person name="Clifton S."/>
            <person name="Fulton L."/>
            <person name="Fulton B."/>
            <person name="Courtney L."/>
            <person name="Fronick C."/>
            <person name="Harrison M."/>
            <person name="Strong C."/>
            <person name="Farmer C."/>
            <person name="Delahaunty K."/>
            <person name="Markovic C."/>
            <person name="Hall O."/>
            <person name="Minx P."/>
            <person name="Tomlinson C."/>
            <person name="Mitreva M."/>
            <person name="Nelson J."/>
            <person name="Hou S."/>
            <person name="Wollam A."/>
            <person name="Pepin K.H."/>
            <person name="Johnson M."/>
            <person name="Bhonagiri V."/>
            <person name="Nash W.E."/>
            <person name="Warren W."/>
            <person name="Chinwalla A."/>
            <person name="Mardis E.R."/>
            <person name="Wilson R.K."/>
        </authorList>
    </citation>
    <scope>NUCLEOTIDE SEQUENCE [LARGE SCALE GENOMIC DNA]</scope>
    <source>
        <strain evidence="1">ATCC 51147</strain>
    </source>
</reference>
<dbReference type="EMBL" id="ACJW02000002">
    <property type="protein sequence ID" value="EEP68767.1"/>
    <property type="molecule type" value="Genomic_DNA"/>
</dbReference>
<dbReference type="STRING" id="629741.GCWU000324_00671"/>
<dbReference type="HOGENOM" id="CLU_2954387_0_0_4"/>